<dbReference type="Pfam" id="PF08240">
    <property type="entry name" value="ADH_N"/>
    <property type="match status" value="1"/>
</dbReference>
<gene>
    <name evidence="8" type="ORF">IAG03_00555</name>
</gene>
<dbReference type="InterPro" id="IPR020843">
    <property type="entry name" value="ER"/>
</dbReference>
<dbReference type="Gene3D" id="3.40.50.720">
    <property type="entry name" value="NAD(P)-binding Rossmann-like Domain"/>
    <property type="match status" value="1"/>
</dbReference>
<feature type="domain" description="Enoyl reductase (ER)" evidence="7">
    <location>
        <begin position="12"/>
        <end position="345"/>
    </location>
</feature>
<dbReference type="CDD" id="cd05285">
    <property type="entry name" value="sorbitol_DH"/>
    <property type="match status" value="1"/>
</dbReference>
<sequence>MKGTMKVCVLTGKQTLEWVEREIPQPAKGELQIKLEYVGVCGSDLHFYQEGRLANWTLDGPLALGHEPGGVVSAIGEGVEGFAIGDKVSIEPAVPCGQCENCRSGHYNLCPDIKMLAIPHERDGVNAEYCVHDASMCYKLPENMTTLEGAMIEPLTVGFHGTELSDAKLGESAVILGAGCIGLCTLLCLKARGVSEIYVADVMDKRLEKAKALGAARVFNSHREDIEAFVKTLPGSGVDQVYECAGNRATTLQTARLIKRAGKITLTGVSPEPVLELDLAALNAMEGTIYSVYRYRNLWPKAIAAVSSGILPLKEIVSHVFPFSDCIRAIEYSLHHKDEVIKAVIKM</sequence>
<proteinExistence type="inferred from homology"/>
<organism evidence="8 9">
    <name type="scientific">Yeguia hominis</name>
    <dbReference type="NCBI Taxonomy" id="2763662"/>
    <lineage>
        <taxon>Bacteria</taxon>
        <taxon>Bacillati</taxon>
        <taxon>Bacillota</taxon>
        <taxon>Clostridia</taxon>
        <taxon>Eubacteriales</taxon>
        <taxon>Yeguiaceae</taxon>
        <taxon>Yeguia</taxon>
    </lineage>
</organism>
<protein>
    <submittedName>
        <fullName evidence="8">NAD(P)-dependent alcohol dehydrogenase</fullName>
    </submittedName>
</protein>
<keyword evidence="9" id="KW-1185">Reference proteome</keyword>
<dbReference type="Proteomes" id="UP000651482">
    <property type="component" value="Unassembled WGS sequence"/>
</dbReference>
<dbReference type="Pfam" id="PF00107">
    <property type="entry name" value="ADH_zinc_N"/>
    <property type="match status" value="1"/>
</dbReference>
<dbReference type="PANTHER" id="PTHR43161">
    <property type="entry name" value="SORBITOL DEHYDROGENASE"/>
    <property type="match status" value="1"/>
</dbReference>
<dbReference type="PROSITE" id="PS00059">
    <property type="entry name" value="ADH_ZINC"/>
    <property type="match status" value="1"/>
</dbReference>
<dbReference type="PANTHER" id="PTHR43161:SF9">
    <property type="entry name" value="SORBITOL DEHYDROGENASE"/>
    <property type="match status" value="1"/>
</dbReference>
<keyword evidence="4 6" id="KW-0862">Zinc</keyword>
<dbReference type="InterPro" id="IPR011032">
    <property type="entry name" value="GroES-like_sf"/>
</dbReference>
<evidence type="ECO:0000256" key="5">
    <source>
        <dbReference type="ARBA" id="ARBA00023002"/>
    </source>
</evidence>
<dbReference type="Gene3D" id="3.90.180.10">
    <property type="entry name" value="Medium-chain alcohol dehydrogenases, catalytic domain"/>
    <property type="match status" value="1"/>
</dbReference>
<evidence type="ECO:0000256" key="2">
    <source>
        <dbReference type="ARBA" id="ARBA00008072"/>
    </source>
</evidence>
<evidence type="ECO:0000256" key="4">
    <source>
        <dbReference type="ARBA" id="ARBA00022833"/>
    </source>
</evidence>
<dbReference type="GO" id="GO:0008270">
    <property type="term" value="F:zinc ion binding"/>
    <property type="evidence" value="ECO:0007669"/>
    <property type="project" value="InterPro"/>
</dbReference>
<reference evidence="8" key="1">
    <citation type="submission" date="2020-08" db="EMBL/GenBank/DDBJ databases">
        <title>Genome public.</title>
        <authorList>
            <person name="Liu C."/>
            <person name="Sun Q."/>
        </authorList>
    </citation>
    <scope>NUCLEOTIDE SEQUENCE</scope>
    <source>
        <strain evidence="8">NSJ-40</strain>
    </source>
</reference>
<evidence type="ECO:0000313" key="8">
    <source>
        <dbReference type="EMBL" id="MBC8532512.1"/>
    </source>
</evidence>
<dbReference type="InterPro" id="IPR045306">
    <property type="entry name" value="SDH-like"/>
</dbReference>
<dbReference type="InterPro" id="IPR013149">
    <property type="entry name" value="ADH-like_C"/>
</dbReference>
<comment type="cofactor">
    <cofactor evidence="1 6">
        <name>Zn(2+)</name>
        <dbReference type="ChEBI" id="CHEBI:29105"/>
    </cofactor>
</comment>
<evidence type="ECO:0000259" key="7">
    <source>
        <dbReference type="SMART" id="SM00829"/>
    </source>
</evidence>
<keyword evidence="3 6" id="KW-0479">Metal-binding</keyword>
<dbReference type="SMART" id="SM00829">
    <property type="entry name" value="PKS_ER"/>
    <property type="match status" value="1"/>
</dbReference>
<dbReference type="RefSeq" id="WP_249317714.1">
    <property type="nucleotide sequence ID" value="NZ_JACRSN010000001.1"/>
</dbReference>
<evidence type="ECO:0000256" key="1">
    <source>
        <dbReference type="ARBA" id="ARBA00001947"/>
    </source>
</evidence>
<dbReference type="EMBL" id="JACRSN010000001">
    <property type="protein sequence ID" value="MBC8532512.1"/>
    <property type="molecule type" value="Genomic_DNA"/>
</dbReference>
<keyword evidence="5" id="KW-0560">Oxidoreductase</keyword>
<dbReference type="GO" id="GO:0016616">
    <property type="term" value="F:oxidoreductase activity, acting on the CH-OH group of donors, NAD or NADP as acceptor"/>
    <property type="evidence" value="ECO:0007669"/>
    <property type="project" value="InterPro"/>
</dbReference>
<evidence type="ECO:0000313" key="9">
    <source>
        <dbReference type="Proteomes" id="UP000651482"/>
    </source>
</evidence>
<dbReference type="AlphaFoldDB" id="A0A926D703"/>
<comment type="caution">
    <text evidence="8">The sequence shown here is derived from an EMBL/GenBank/DDBJ whole genome shotgun (WGS) entry which is preliminary data.</text>
</comment>
<dbReference type="SUPFAM" id="SSF50129">
    <property type="entry name" value="GroES-like"/>
    <property type="match status" value="1"/>
</dbReference>
<evidence type="ECO:0000256" key="3">
    <source>
        <dbReference type="ARBA" id="ARBA00022723"/>
    </source>
</evidence>
<dbReference type="InterPro" id="IPR036291">
    <property type="entry name" value="NAD(P)-bd_dom_sf"/>
</dbReference>
<dbReference type="InterPro" id="IPR013154">
    <property type="entry name" value="ADH-like_N"/>
</dbReference>
<evidence type="ECO:0000256" key="6">
    <source>
        <dbReference type="RuleBase" id="RU361277"/>
    </source>
</evidence>
<comment type="similarity">
    <text evidence="2 6">Belongs to the zinc-containing alcohol dehydrogenase family.</text>
</comment>
<dbReference type="InterPro" id="IPR002328">
    <property type="entry name" value="ADH_Zn_CS"/>
</dbReference>
<dbReference type="SUPFAM" id="SSF51735">
    <property type="entry name" value="NAD(P)-binding Rossmann-fold domains"/>
    <property type="match status" value="1"/>
</dbReference>
<name>A0A926D703_9FIRM</name>
<accession>A0A926D703</accession>